<reference evidence="1" key="1">
    <citation type="journal article" date="2017" name="Nature">
        <title>The sunflower genome provides insights into oil metabolism, flowering and Asterid evolution.</title>
        <authorList>
            <person name="Badouin H."/>
            <person name="Gouzy J."/>
            <person name="Grassa C.J."/>
            <person name="Murat F."/>
            <person name="Staton S.E."/>
            <person name="Cottret L."/>
            <person name="Lelandais-Briere C."/>
            <person name="Owens G.L."/>
            <person name="Carrere S."/>
            <person name="Mayjonade B."/>
            <person name="Legrand L."/>
            <person name="Gill N."/>
            <person name="Kane N.C."/>
            <person name="Bowers J.E."/>
            <person name="Hubner S."/>
            <person name="Bellec A."/>
            <person name="Berard A."/>
            <person name="Berges H."/>
            <person name="Blanchet N."/>
            <person name="Boniface M.C."/>
            <person name="Brunel D."/>
            <person name="Catrice O."/>
            <person name="Chaidir N."/>
            <person name="Claudel C."/>
            <person name="Donnadieu C."/>
            <person name="Faraut T."/>
            <person name="Fievet G."/>
            <person name="Helmstetter N."/>
            <person name="King M."/>
            <person name="Knapp S.J."/>
            <person name="Lai Z."/>
            <person name="Le Paslier M.C."/>
            <person name="Lippi Y."/>
            <person name="Lorenzon L."/>
            <person name="Mandel J.R."/>
            <person name="Marage G."/>
            <person name="Marchand G."/>
            <person name="Marquand E."/>
            <person name="Bret-Mestries E."/>
            <person name="Morien E."/>
            <person name="Nambeesan S."/>
            <person name="Nguyen T."/>
            <person name="Pegot-Espagnet P."/>
            <person name="Pouilly N."/>
            <person name="Raftis F."/>
            <person name="Sallet E."/>
            <person name="Schiex T."/>
            <person name="Thomas J."/>
            <person name="Vandecasteele C."/>
            <person name="Vares D."/>
            <person name="Vear F."/>
            <person name="Vautrin S."/>
            <person name="Crespi M."/>
            <person name="Mangin B."/>
            <person name="Burke J.M."/>
            <person name="Salse J."/>
            <person name="Munos S."/>
            <person name="Vincourt P."/>
            <person name="Rieseberg L.H."/>
            <person name="Langlade N.B."/>
        </authorList>
    </citation>
    <scope>NUCLEOTIDE SEQUENCE</scope>
    <source>
        <tissue evidence="1">Leaves</tissue>
    </source>
</reference>
<evidence type="ECO:0000313" key="2">
    <source>
        <dbReference type="Proteomes" id="UP000215914"/>
    </source>
</evidence>
<comment type="caution">
    <text evidence="1">The sequence shown here is derived from an EMBL/GenBank/DDBJ whole genome shotgun (WGS) entry which is preliminary data.</text>
</comment>
<reference evidence="1" key="2">
    <citation type="submission" date="2020-06" db="EMBL/GenBank/DDBJ databases">
        <title>Helianthus annuus Genome sequencing and assembly Release 2.</title>
        <authorList>
            <person name="Gouzy J."/>
            <person name="Langlade N."/>
            <person name="Munos S."/>
        </authorList>
    </citation>
    <scope>NUCLEOTIDE SEQUENCE</scope>
    <source>
        <tissue evidence="1">Leaves</tissue>
    </source>
</reference>
<organism evidence="1 2">
    <name type="scientific">Helianthus annuus</name>
    <name type="common">Common sunflower</name>
    <dbReference type="NCBI Taxonomy" id="4232"/>
    <lineage>
        <taxon>Eukaryota</taxon>
        <taxon>Viridiplantae</taxon>
        <taxon>Streptophyta</taxon>
        <taxon>Embryophyta</taxon>
        <taxon>Tracheophyta</taxon>
        <taxon>Spermatophyta</taxon>
        <taxon>Magnoliopsida</taxon>
        <taxon>eudicotyledons</taxon>
        <taxon>Gunneridae</taxon>
        <taxon>Pentapetalae</taxon>
        <taxon>asterids</taxon>
        <taxon>campanulids</taxon>
        <taxon>Asterales</taxon>
        <taxon>Asteraceae</taxon>
        <taxon>Asteroideae</taxon>
        <taxon>Heliantheae alliance</taxon>
        <taxon>Heliantheae</taxon>
        <taxon>Helianthus</taxon>
    </lineage>
</organism>
<accession>A0A9K3E7K0</accession>
<evidence type="ECO:0000313" key="1">
    <source>
        <dbReference type="EMBL" id="KAF5768391.1"/>
    </source>
</evidence>
<dbReference type="EMBL" id="MNCJ02000329">
    <property type="protein sequence ID" value="KAF5768391.1"/>
    <property type="molecule type" value="Genomic_DNA"/>
</dbReference>
<dbReference type="AlphaFoldDB" id="A0A9K3E7K0"/>
<name>A0A9K3E7K0_HELAN</name>
<gene>
    <name evidence="1" type="ORF">HanXRQr2_Chr14g0635881</name>
</gene>
<keyword evidence="2" id="KW-1185">Reference proteome</keyword>
<dbReference type="Proteomes" id="UP000215914">
    <property type="component" value="Unassembled WGS sequence"/>
</dbReference>
<protein>
    <submittedName>
        <fullName evidence="1">Uncharacterized protein</fullName>
    </submittedName>
</protein>
<sequence>MLRSSPGKDHKKNSPLKSQGIIKDSAKERCCFTDPQIDRIRYCFPANTIFKSFDPTALSDYASETWIAFPVTPFTIGYTYPFPAFTQSFFSLTGIFYIQAMPMVWRVLITLERIIEQHGIDLGMSELSEMYDLVSHGSHRYLLKHKPGEEHPIFKATKNDTNWKRRFFFVRRDSIPDGKDLPSKWTTHGRIEDP</sequence>
<dbReference type="Gramene" id="mRNA:HanXRQr2_Chr14g0635881">
    <property type="protein sequence ID" value="CDS:HanXRQr2_Chr14g0635881.1"/>
    <property type="gene ID" value="HanXRQr2_Chr14g0635881"/>
</dbReference>
<proteinExistence type="predicted"/>